<keyword evidence="7" id="KW-0653">Protein transport</keyword>
<sequence length="293" mass="31811">MEALFREEKLNHLFTVLRKMPWSRASQLLFLVLLLLLAQQLAGLTWRSLAMLQPASVEQWQPQGRMPAPPGQGQPTLPLDELLGLSLFGKAPPAGVAPPKAVAIDAPRTRLNVQLTGVLASNDPNRSIAIIANNNLQNSYGPGEVIDGTQARIRMIYPDRVILELQGRDETLMLDGEEYGKPLPVTPADNTLAAARGELLSNPGKLTDYISISPVLGDGHLLGYRLNPGKNPSLFNRLGLKANDMAVSINGLDLRDNAQAMQAMQQLASASEMTVTVERDGQPHDLHVGLSEQ</sequence>
<dbReference type="SUPFAM" id="SSF50156">
    <property type="entry name" value="PDZ domain-like"/>
    <property type="match status" value="1"/>
</dbReference>
<organism evidence="11 12">
    <name type="scientific">Aeromonas simiae</name>
    <dbReference type="NCBI Taxonomy" id="218936"/>
    <lineage>
        <taxon>Bacteria</taxon>
        <taxon>Pseudomonadati</taxon>
        <taxon>Pseudomonadota</taxon>
        <taxon>Gammaproteobacteria</taxon>
        <taxon>Aeromonadales</taxon>
        <taxon>Aeromonadaceae</taxon>
        <taxon>Aeromonas</taxon>
    </lineage>
</organism>
<dbReference type="GO" id="GO:0015628">
    <property type="term" value="P:protein secretion by the type II secretion system"/>
    <property type="evidence" value="ECO:0007669"/>
    <property type="project" value="InterPro"/>
</dbReference>
<dbReference type="Gene3D" id="2.30.42.10">
    <property type="match status" value="1"/>
</dbReference>
<comment type="subcellular location">
    <subcellularLocation>
        <location evidence="1">Cell inner membrane</location>
    </subcellularLocation>
</comment>
<keyword evidence="9" id="KW-0472">Membrane</keyword>
<keyword evidence="3" id="KW-0813">Transport</keyword>
<dbReference type="InterPro" id="IPR001639">
    <property type="entry name" value="T2SS_protein-GspC"/>
</dbReference>
<dbReference type="InterPro" id="IPR024961">
    <property type="entry name" value="T2SS_GspC_N"/>
</dbReference>
<evidence type="ECO:0000256" key="3">
    <source>
        <dbReference type="ARBA" id="ARBA00022448"/>
    </source>
</evidence>
<keyword evidence="12" id="KW-1185">Reference proteome</keyword>
<comment type="similarity">
    <text evidence="2">Belongs to the GSP C family.</text>
</comment>
<dbReference type="EMBL" id="CP040449">
    <property type="protein sequence ID" value="QFI53321.1"/>
    <property type="molecule type" value="Genomic_DNA"/>
</dbReference>
<dbReference type="Gene3D" id="2.30.30.830">
    <property type="match status" value="1"/>
</dbReference>
<dbReference type="PRINTS" id="PR00810">
    <property type="entry name" value="BCTERIALGSPC"/>
</dbReference>
<dbReference type="InterPro" id="IPR036034">
    <property type="entry name" value="PDZ_sf"/>
</dbReference>
<evidence type="ECO:0000256" key="4">
    <source>
        <dbReference type="ARBA" id="ARBA00022475"/>
    </source>
</evidence>
<name>A0A5J6WT30_9GAMM</name>
<dbReference type="NCBIfam" id="TIGR01713">
    <property type="entry name" value="typeII_sec_gspC"/>
    <property type="match status" value="1"/>
</dbReference>
<accession>A0A5J6WT30</accession>
<evidence type="ECO:0000256" key="5">
    <source>
        <dbReference type="ARBA" id="ARBA00022519"/>
    </source>
</evidence>
<proteinExistence type="inferred from homology"/>
<evidence type="ECO:0000259" key="10">
    <source>
        <dbReference type="Pfam" id="PF11356"/>
    </source>
</evidence>
<evidence type="ECO:0000256" key="9">
    <source>
        <dbReference type="ARBA" id="ARBA00023136"/>
    </source>
</evidence>
<evidence type="ECO:0000256" key="8">
    <source>
        <dbReference type="ARBA" id="ARBA00022989"/>
    </source>
</evidence>
<evidence type="ECO:0000256" key="2">
    <source>
        <dbReference type="ARBA" id="ARBA00007986"/>
    </source>
</evidence>
<gene>
    <name evidence="11" type="primary">gspC</name>
    <name evidence="11" type="ORF">FE240_00465</name>
</gene>
<reference evidence="11 12" key="1">
    <citation type="submission" date="2019-05" db="EMBL/GenBank/DDBJ databases">
        <title>OXA-830, a novel chromosomally encoded expanded-spectrum class D beta-lactamase in Aeromonas simiae.</title>
        <authorList>
            <person name="Zhou W."/>
            <person name="Chen Q."/>
        </authorList>
    </citation>
    <scope>NUCLEOTIDE SEQUENCE [LARGE SCALE GENOMIC DNA]</scope>
    <source>
        <strain evidence="11 12">A6</strain>
    </source>
</reference>
<feature type="domain" description="Type II secretion system protein GspC N-terminal" evidence="10">
    <location>
        <begin position="32"/>
        <end position="174"/>
    </location>
</feature>
<dbReference type="Pfam" id="PF11356">
    <property type="entry name" value="T2SSC"/>
    <property type="match status" value="1"/>
</dbReference>
<evidence type="ECO:0000256" key="7">
    <source>
        <dbReference type="ARBA" id="ARBA00022927"/>
    </source>
</evidence>
<evidence type="ECO:0000313" key="11">
    <source>
        <dbReference type="EMBL" id="QFI53321.1"/>
    </source>
</evidence>
<keyword evidence="5" id="KW-0997">Cell inner membrane</keyword>
<evidence type="ECO:0000256" key="1">
    <source>
        <dbReference type="ARBA" id="ARBA00004533"/>
    </source>
</evidence>
<protein>
    <submittedName>
        <fullName evidence="11">Type II secretion system protein GspC</fullName>
    </submittedName>
</protein>
<dbReference type="PROSITE" id="PS01141">
    <property type="entry name" value="T2SP_C"/>
    <property type="match status" value="1"/>
</dbReference>
<evidence type="ECO:0000256" key="6">
    <source>
        <dbReference type="ARBA" id="ARBA00022692"/>
    </source>
</evidence>
<dbReference type="KEGG" id="asim:FE240_00465"/>
<keyword evidence="8" id="KW-1133">Transmembrane helix</keyword>
<keyword evidence="4" id="KW-1003">Cell membrane</keyword>
<dbReference type="AlphaFoldDB" id="A0A5J6WT30"/>
<evidence type="ECO:0000313" key="12">
    <source>
        <dbReference type="Proteomes" id="UP000594034"/>
    </source>
</evidence>
<dbReference type="Proteomes" id="UP000594034">
    <property type="component" value="Chromosome"/>
</dbReference>
<dbReference type="GO" id="GO:0005886">
    <property type="term" value="C:plasma membrane"/>
    <property type="evidence" value="ECO:0007669"/>
    <property type="project" value="UniProtKB-SubCell"/>
</dbReference>
<keyword evidence="6" id="KW-0812">Transmembrane</keyword>
<dbReference type="GO" id="GO:0015627">
    <property type="term" value="C:type II protein secretion system complex"/>
    <property type="evidence" value="ECO:0007669"/>
    <property type="project" value="InterPro"/>
</dbReference>